<evidence type="ECO:0000256" key="1">
    <source>
        <dbReference type="SAM" id="MobiDB-lite"/>
    </source>
</evidence>
<feature type="compositionally biased region" description="Polar residues" evidence="1">
    <location>
        <begin position="403"/>
        <end position="414"/>
    </location>
</feature>
<dbReference type="Proteomes" id="UP000612282">
    <property type="component" value="Unassembled WGS sequence"/>
</dbReference>
<name>A0ABQ3XTJ5_9ACTN</name>
<accession>A0ABQ3XTJ5</accession>
<evidence type="ECO:0000313" key="2">
    <source>
        <dbReference type="EMBL" id="GID61843.1"/>
    </source>
</evidence>
<sequence>MIDHDMACRACTRALIAVPLNGRVVYQHPVTPDGDHQPDPVPAHRLTAVYRRCHLCSAQPPLWEYRTDGIVADIQNYSTRWHVCPTCAHLIDTGDQPALTRRCCAAIGWPVDGIAAHILAGLHQAIVLSREPGRTLLTTADPQPATLRPPTLPRVRDRLTALLRGPVAIPAPLHDSTGRNLLADSLEQARLYWIDTEFTDLIQQAHTDLPATTFTGPLVPLGPGLLTWAHPVDHRHRLAAASWTPQPGGWLLVGYRSLGADIPADHHTELRRQIGWLIPVHVRHLPDGGTIDADDPLAALAATWLIINQELTAAEPTPAEPALRRSYSRARRPAPEIRILRIKPVVRRALSQPATAGTRASLRHRFWVRQHQRQQAYGPGRTLRRETPIPTYLKGPNGAPIKPSTTIRVLGTSR</sequence>
<dbReference type="EMBL" id="BOMG01000141">
    <property type="protein sequence ID" value="GID61843.1"/>
    <property type="molecule type" value="Genomic_DNA"/>
</dbReference>
<reference evidence="2 3" key="1">
    <citation type="submission" date="2021-01" db="EMBL/GenBank/DDBJ databases">
        <title>Whole genome shotgun sequence of Actinoplanes couchii NBRC 106145.</title>
        <authorList>
            <person name="Komaki H."/>
            <person name="Tamura T."/>
        </authorList>
    </citation>
    <scope>NUCLEOTIDE SEQUENCE [LARGE SCALE GENOMIC DNA]</scope>
    <source>
        <strain evidence="2 3">NBRC 106145</strain>
    </source>
</reference>
<gene>
    <name evidence="2" type="ORF">Aco03nite_102470</name>
</gene>
<comment type="caution">
    <text evidence="2">The sequence shown here is derived from an EMBL/GenBank/DDBJ whole genome shotgun (WGS) entry which is preliminary data.</text>
</comment>
<protein>
    <submittedName>
        <fullName evidence="2">Uncharacterized protein</fullName>
    </submittedName>
</protein>
<proteinExistence type="predicted"/>
<evidence type="ECO:0000313" key="3">
    <source>
        <dbReference type="Proteomes" id="UP000612282"/>
    </source>
</evidence>
<dbReference type="RefSeq" id="WP_203810201.1">
    <property type="nucleotide sequence ID" value="NZ_BAAAQE010000022.1"/>
</dbReference>
<organism evidence="2 3">
    <name type="scientific">Actinoplanes couchii</name>
    <dbReference type="NCBI Taxonomy" id="403638"/>
    <lineage>
        <taxon>Bacteria</taxon>
        <taxon>Bacillati</taxon>
        <taxon>Actinomycetota</taxon>
        <taxon>Actinomycetes</taxon>
        <taxon>Micromonosporales</taxon>
        <taxon>Micromonosporaceae</taxon>
        <taxon>Actinoplanes</taxon>
    </lineage>
</organism>
<feature type="region of interest" description="Disordered" evidence="1">
    <location>
        <begin position="391"/>
        <end position="414"/>
    </location>
</feature>
<keyword evidence="3" id="KW-1185">Reference proteome</keyword>